<dbReference type="OrthoDB" id="116075at2"/>
<feature type="signal peptide" evidence="1">
    <location>
        <begin position="1"/>
        <end position="23"/>
    </location>
</feature>
<sequence>MHLLRHSLLLFGVLLAVPTRNHAQTSQPTKYPVSVALTYQAQRSNTVGGNIFWLQGGGGEISAGLYRGFGIAMNIAGMHTSNINNSGVDHTSITMTFGPRYTWRPKSDRLAIFGQTLIGDSHGWNSVFPATTGATSTYDAFALQVGGGVDVKMSHRIAFRPVEANWVRTGFSNSTTNVQNNLRLGAGIVFRLQ</sequence>
<reference evidence="2 3" key="1">
    <citation type="submission" date="2019-08" db="EMBL/GenBank/DDBJ databases">
        <title>Complete genome sequence of Terriglobus albidus strain ORNL.</title>
        <authorList>
            <person name="Podar M."/>
        </authorList>
    </citation>
    <scope>NUCLEOTIDE SEQUENCE [LARGE SCALE GENOMIC DNA]</scope>
    <source>
        <strain evidence="2 3">ORNL</strain>
    </source>
</reference>
<evidence type="ECO:0000313" key="3">
    <source>
        <dbReference type="Proteomes" id="UP000321820"/>
    </source>
</evidence>
<keyword evidence="1" id="KW-0732">Signal</keyword>
<evidence type="ECO:0000256" key="1">
    <source>
        <dbReference type="SAM" id="SignalP"/>
    </source>
</evidence>
<evidence type="ECO:0000313" key="2">
    <source>
        <dbReference type="EMBL" id="QEE26923.1"/>
    </source>
</evidence>
<dbReference type="Proteomes" id="UP000321820">
    <property type="component" value="Chromosome"/>
</dbReference>
<name>A0A5B9E3J4_9BACT</name>
<gene>
    <name evidence="2" type="ORF">FTW19_02225</name>
</gene>
<evidence type="ECO:0008006" key="4">
    <source>
        <dbReference type="Google" id="ProtNLM"/>
    </source>
</evidence>
<dbReference type="AlphaFoldDB" id="A0A5B9E3J4"/>
<dbReference type="EMBL" id="CP042806">
    <property type="protein sequence ID" value="QEE26923.1"/>
    <property type="molecule type" value="Genomic_DNA"/>
</dbReference>
<proteinExistence type="predicted"/>
<accession>A0A5B9E3J4</accession>
<dbReference type="RefSeq" id="WP_147646119.1">
    <property type="nucleotide sequence ID" value="NZ_CP042806.1"/>
</dbReference>
<organism evidence="2 3">
    <name type="scientific">Terriglobus albidus</name>
    <dbReference type="NCBI Taxonomy" id="1592106"/>
    <lineage>
        <taxon>Bacteria</taxon>
        <taxon>Pseudomonadati</taxon>
        <taxon>Acidobacteriota</taxon>
        <taxon>Terriglobia</taxon>
        <taxon>Terriglobales</taxon>
        <taxon>Acidobacteriaceae</taxon>
        <taxon>Terriglobus</taxon>
    </lineage>
</organism>
<protein>
    <recommendedName>
        <fullName evidence="4">Porin family protein</fullName>
    </recommendedName>
</protein>
<feature type="chain" id="PRO_5023071542" description="Porin family protein" evidence="1">
    <location>
        <begin position="24"/>
        <end position="193"/>
    </location>
</feature>
<dbReference type="KEGG" id="talb:FTW19_02225"/>
<keyword evidence="3" id="KW-1185">Reference proteome</keyword>